<evidence type="ECO:0000256" key="2">
    <source>
        <dbReference type="ARBA" id="ARBA00023150"/>
    </source>
</evidence>
<keyword evidence="6" id="KW-1185">Reference proteome</keyword>
<dbReference type="EMBL" id="CP002959">
    <property type="protein sequence ID" value="AFM13124.1"/>
    <property type="molecule type" value="Genomic_DNA"/>
</dbReference>
<dbReference type="NCBIfam" id="TIGR00177">
    <property type="entry name" value="molyb_syn"/>
    <property type="match status" value="1"/>
</dbReference>
<evidence type="ECO:0000259" key="4">
    <source>
        <dbReference type="SMART" id="SM00852"/>
    </source>
</evidence>
<dbReference type="InterPro" id="IPR051920">
    <property type="entry name" value="MPT_Adenylyltrnsfr/MoaC-Rel"/>
</dbReference>
<dbReference type="PIRSF" id="PIRSF036594">
    <property type="entry name" value="MoaC_MogA"/>
    <property type="match status" value="1"/>
</dbReference>
<dbReference type="Gene3D" id="3.30.70.640">
    <property type="entry name" value="Molybdopterin cofactor biosynthesis C (MoaC) domain"/>
    <property type="match status" value="1"/>
</dbReference>
<dbReference type="EC" id="4.1.99.18" evidence="5"/>
<dbReference type="OrthoDB" id="9784492at2"/>
<protein>
    <submittedName>
        <fullName evidence="5">Cyclic pyranopterin monophosphate synthase subunit MoaC</fullName>
        <ecNumber evidence="5">4.1.99.18</ecNumber>
    </submittedName>
</protein>
<dbReference type="NCBIfam" id="NF002947">
    <property type="entry name" value="PRK03604.1"/>
    <property type="match status" value="1"/>
</dbReference>
<dbReference type="PANTHER" id="PTHR43764">
    <property type="entry name" value="MOLYBDENUM COFACTOR BIOSYNTHESIS"/>
    <property type="match status" value="1"/>
</dbReference>
<dbReference type="HOGENOM" id="CLU_063423_1_1_12"/>
<gene>
    <name evidence="5" type="ordered locus">Turpa_2483</name>
</gene>
<dbReference type="InterPro" id="IPR001453">
    <property type="entry name" value="MoaB/Mog_dom"/>
</dbReference>
<dbReference type="STRING" id="869212.Turpa_2483"/>
<dbReference type="Pfam" id="PF01967">
    <property type="entry name" value="MoaC"/>
    <property type="match status" value="1"/>
</dbReference>
<dbReference type="InterPro" id="IPR036522">
    <property type="entry name" value="MoaC_sf"/>
</dbReference>
<dbReference type="SUPFAM" id="SSF53218">
    <property type="entry name" value="Molybdenum cofactor biosynthesis proteins"/>
    <property type="match status" value="1"/>
</dbReference>
<keyword evidence="2" id="KW-0501">Molybdenum cofactor biosynthesis</keyword>
<dbReference type="PATRIC" id="fig|869212.3.peg.2499"/>
<sequence length="305" mass="32490">MNDITRKNASLRTATATATVHCSATTLRMIQENTLPKGNLFDVARAAGLLGAKATSALIPHCHPVPIEHLGIDFVLEEAGEKARVVVKVFAQTVYKTGIEIEAMTAATVTALTVFDLLKPVDHELEISGVRLIEKTGGKADRKKLTGKGHTAAILVCSDSVSQGKRDDTSGKIIKAEVEKYEANVTDFKIVPDDIDTIQKQVRAWVAAGVEFIFVTGGTGLSLRDQAIEAIAPLLEKVADGIGEKMRHYGNERTPLAMFSRSLAGSIGKSFIICLPGSSNGARESLDAILPAIFHANAMLHGGGH</sequence>
<organism evidence="5 6">
    <name type="scientific">Turneriella parva (strain ATCC BAA-1111 / DSM 21527 / NCTC 11395 / H)</name>
    <name type="common">Leptospira parva</name>
    <dbReference type="NCBI Taxonomy" id="869212"/>
    <lineage>
        <taxon>Bacteria</taxon>
        <taxon>Pseudomonadati</taxon>
        <taxon>Spirochaetota</taxon>
        <taxon>Spirochaetia</taxon>
        <taxon>Leptospirales</taxon>
        <taxon>Leptospiraceae</taxon>
        <taxon>Turneriella</taxon>
    </lineage>
</organism>
<evidence type="ECO:0000313" key="6">
    <source>
        <dbReference type="Proteomes" id="UP000006048"/>
    </source>
</evidence>
<proteinExistence type="predicted"/>
<dbReference type="GO" id="GO:0006777">
    <property type="term" value="P:Mo-molybdopterin cofactor biosynthetic process"/>
    <property type="evidence" value="ECO:0007669"/>
    <property type="project" value="UniProtKB-KW"/>
</dbReference>
<evidence type="ECO:0000256" key="3">
    <source>
        <dbReference type="ARBA" id="ARBA00055087"/>
    </source>
</evidence>
<dbReference type="Proteomes" id="UP000006048">
    <property type="component" value="Chromosome"/>
</dbReference>
<reference evidence="5 6" key="1">
    <citation type="submission" date="2012-06" db="EMBL/GenBank/DDBJ databases">
        <title>The complete chromosome of genome of Turneriella parva DSM 21527.</title>
        <authorList>
            <consortium name="US DOE Joint Genome Institute (JGI-PGF)"/>
            <person name="Lucas S."/>
            <person name="Han J."/>
            <person name="Lapidus A."/>
            <person name="Bruce D."/>
            <person name="Goodwin L."/>
            <person name="Pitluck S."/>
            <person name="Peters L."/>
            <person name="Kyrpides N."/>
            <person name="Mavromatis K."/>
            <person name="Ivanova N."/>
            <person name="Mikhailova N."/>
            <person name="Chertkov O."/>
            <person name="Detter J.C."/>
            <person name="Tapia R."/>
            <person name="Han C."/>
            <person name="Land M."/>
            <person name="Hauser L."/>
            <person name="Markowitz V."/>
            <person name="Cheng J.-F."/>
            <person name="Hugenholtz P."/>
            <person name="Woyke T."/>
            <person name="Wu D."/>
            <person name="Gronow S."/>
            <person name="Wellnitz S."/>
            <person name="Brambilla E."/>
            <person name="Klenk H.-P."/>
            <person name="Eisen J.A."/>
        </authorList>
    </citation>
    <scope>NUCLEOTIDE SEQUENCE [LARGE SCALE GENOMIC DNA]</scope>
    <source>
        <strain evidence="6">ATCC BAA-1111 / DSM 21527 / NCTC 11395 / H</strain>
    </source>
</reference>
<dbReference type="SMART" id="SM00852">
    <property type="entry name" value="MoCF_biosynth"/>
    <property type="match status" value="1"/>
</dbReference>
<name>I4B767_TURPD</name>
<dbReference type="PANTHER" id="PTHR43764:SF1">
    <property type="entry name" value="MOLYBDOPTERIN MOLYBDOTRANSFERASE"/>
    <property type="match status" value="1"/>
</dbReference>
<accession>I4B767</accession>
<dbReference type="InterPro" id="IPR012247">
    <property type="entry name" value="MoaC_MogA"/>
</dbReference>
<dbReference type="UniPathway" id="UPA00344"/>
<evidence type="ECO:0000256" key="1">
    <source>
        <dbReference type="ARBA" id="ARBA00005046"/>
    </source>
</evidence>
<dbReference type="InterPro" id="IPR002820">
    <property type="entry name" value="Mopterin_CF_biosynth-C_dom"/>
</dbReference>
<dbReference type="AlphaFoldDB" id="I4B767"/>
<feature type="domain" description="MoaB/Mog" evidence="4">
    <location>
        <begin position="153"/>
        <end position="296"/>
    </location>
</feature>
<dbReference type="KEGG" id="tpx:Turpa_2483"/>
<dbReference type="SUPFAM" id="SSF55040">
    <property type="entry name" value="Molybdenum cofactor biosynthesis protein C, MoaC"/>
    <property type="match status" value="1"/>
</dbReference>
<dbReference type="CDD" id="cd00886">
    <property type="entry name" value="MogA_MoaB"/>
    <property type="match status" value="1"/>
</dbReference>
<keyword evidence="5" id="KW-0456">Lyase</keyword>
<comment type="function">
    <text evidence="3">Catalyzes the conversion of (8S)-3',8-cyclo-7,8-dihydroguanosine 5'-triphosphate to cyclic pyranopterin monophosphate (cPMP).</text>
</comment>
<dbReference type="RefSeq" id="WP_014803630.1">
    <property type="nucleotide sequence ID" value="NC_018020.1"/>
</dbReference>
<dbReference type="InterPro" id="IPR036425">
    <property type="entry name" value="MoaB/Mog-like_dom_sf"/>
</dbReference>
<dbReference type="Pfam" id="PF00994">
    <property type="entry name" value="MoCF_biosynth"/>
    <property type="match status" value="1"/>
</dbReference>
<dbReference type="Gene3D" id="3.40.980.10">
    <property type="entry name" value="MoaB/Mog-like domain"/>
    <property type="match status" value="1"/>
</dbReference>
<comment type="pathway">
    <text evidence="1">Cofactor biosynthesis; molybdopterin biosynthesis.</text>
</comment>
<dbReference type="GO" id="GO:0016829">
    <property type="term" value="F:lyase activity"/>
    <property type="evidence" value="ECO:0007669"/>
    <property type="project" value="UniProtKB-KW"/>
</dbReference>
<evidence type="ECO:0000313" key="5">
    <source>
        <dbReference type="EMBL" id="AFM13124.1"/>
    </source>
</evidence>